<evidence type="ECO:0000313" key="13">
    <source>
        <dbReference type="Proteomes" id="UP000308267"/>
    </source>
</evidence>
<dbReference type="GO" id="GO:0071586">
    <property type="term" value="P:CAAX-box protein processing"/>
    <property type="evidence" value="ECO:0007669"/>
    <property type="project" value="UniProtKB-UniRule"/>
</dbReference>
<keyword evidence="9" id="KW-0256">Endoplasmic reticulum</keyword>
<comment type="caution">
    <text evidence="12">The sequence shown here is derived from an EMBL/GenBank/DDBJ whole genome shotgun (WGS) entry which is preliminary data.</text>
</comment>
<comment type="cofactor">
    <cofactor evidence="8 9">
        <name>Zn(2+)</name>
        <dbReference type="ChEBI" id="CHEBI:29105"/>
    </cofactor>
    <text evidence="8 9">Binds 1 zinc ion per subunit.</text>
</comment>
<feature type="binding site" evidence="8">
    <location>
        <position position="411"/>
    </location>
    <ligand>
        <name>Zn(2+)</name>
        <dbReference type="ChEBI" id="CHEBI:29105"/>
        <note>catalytic</note>
    </ligand>
</feature>
<evidence type="ECO:0000256" key="6">
    <source>
        <dbReference type="ARBA" id="ARBA00044456"/>
    </source>
</evidence>
<dbReference type="PANTHER" id="PTHR10120">
    <property type="entry name" value="CAAX PRENYL PROTEASE 1"/>
    <property type="match status" value="1"/>
</dbReference>
<feature type="transmembrane region" description="Helical" evidence="9">
    <location>
        <begin position="352"/>
        <end position="374"/>
    </location>
</feature>
<gene>
    <name evidence="12" type="ORF">CRM22_008546</name>
</gene>
<feature type="transmembrane region" description="Helical" evidence="9">
    <location>
        <begin position="179"/>
        <end position="199"/>
    </location>
</feature>
<keyword evidence="4 8" id="KW-0862">Zinc</keyword>
<proteinExistence type="inferred from homology"/>
<feature type="domain" description="CAAX prenyl protease 1 N-terminal" evidence="11">
    <location>
        <begin position="38"/>
        <end position="233"/>
    </location>
</feature>
<feature type="transmembrane region" description="Helical" evidence="9">
    <location>
        <begin position="205"/>
        <end position="224"/>
    </location>
</feature>
<protein>
    <recommendedName>
        <fullName evidence="9">CAAX prenyl protease</fullName>
        <ecNumber evidence="9">3.4.24.84</ecNumber>
    </recommendedName>
</protein>
<evidence type="ECO:0000256" key="9">
    <source>
        <dbReference type="RuleBase" id="RU366005"/>
    </source>
</evidence>
<dbReference type="CDD" id="cd07343">
    <property type="entry name" value="M48A_Zmpste24p_like"/>
    <property type="match status" value="1"/>
</dbReference>
<dbReference type="EC" id="3.4.24.84" evidence="9"/>
<dbReference type="AlphaFoldDB" id="A0A4S2LB97"/>
<dbReference type="GO" id="GO:0046872">
    <property type="term" value="F:metal ion binding"/>
    <property type="evidence" value="ECO:0007669"/>
    <property type="project" value="UniProtKB-UniRule"/>
</dbReference>
<keyword evidence="9" id="KW-1133">Transmembrane helix</keyword>
<evidence type="ECO:0000256" key="2">
    <source>
        <dbReference type="ARBA" id="ARBA00022723"/>
    </source>
</evidence>
<evidence type="ECO:0000256" key="8">
    <source>
        <dbReference type="PIRSR" id="PIRSR627057-2"/>
    </source>
</evidence>
<feature type="active site" description="Proton donor" evidence="7">
    <location>
        <position position="415"/>
    </location>
</feature>
<sequence>MEGIVLGSIFGYPVSLFAAVFCFLWLVYLWETYLDRRQRQVVLNTSDVPSELVHVINADEFSKSKAYVLDKMMFSFFHDAYDMLEATLVLWFSVIPWLWSKVEEHAAPLNKSIKNLLGVDIGLSSESEILCSLLFLFYVSLYKFFESLPWALYYDFVIEARYGFNKQTLPFFLWDRLKAFVLSILIGFPIVSGLIWIIKAGGRHFYVYAYVFTLIITLFLMFIYPEFIAPLFDRYVPLPEGELRTKIEALAAKISFPLKKLLVVEGSKRSAHSNAYFYGFGKNKRIVLYDTLIRGFKFPAKDGSTPKASEETDETSRGCSVDEEIVAVLGHELGHWKLGHTLINLAISQLNLFLMFLVFSSLINIDSIFTSFGFTSNVPVLLRLVVVFQFIFSPYNTIVAFLMIILSRRLEFQADRFAVDLGYGAHLKSALLVLHKDNLSFPVSDWLYSTFHYSHPPILERLAALDALLKKE</sequence>
<organism evidence="12 13">
    <name type="scientific">Opisthorchis felineus</name>
    <dbReference type="NCBI Taxonomy" id="147828"/>
    <lineage>
        <taxon>Eukaryota</taxon>
        <taxon>Metazoa</taxon>
        <taxon>Spiralia</taxon>
        <taxon>Lophotrochozoa</taxon>
        <taxon>Platyhelminthes</taxon>
        <taxon>Trematoda</taxon>
        <taxon>Digenea</taxon>
        <taxon>Opisthorchiida</taxon>
        <taxon>Opisthorchiata</taxon>
        <taxon>Opisthorchiidae</taxon>
        <taxon>Opisthorchis</taxon>
    </lineage>
</organism>
<feature type="binding site" evidence="8">
    <location>
        <position position="331"/>
    </location>
    <ligand>
        <name>Zn(2+)</name>
        <dbReference type="ChEBI" id="CHEBI:29105"/>
        <note>catalytic</note>
    </ligand>
</feature>
<feature type="transmembrane region" description="Helical" evidence="9">
    <location>
        <begin position="135"/>
        <end position="158"/>
    </location>
</feature>
<dbReference type="OrthoDB" id="360839at2759"/>
<evidence type="ECO:0000256" key="4">
    <source>
        <dbReference type="ARBA" id="ARBA00022833"/>
    </source>
</evidence>
<keyword evidence="9" id="KW-0472">Membrane</keyword>
<feature type="domain" description="Peptidase M48" evidence="10">
    <location>
        <begin position="238"/>
        <end position="467"/>
    </location>
</feature>
<feature type="binding site" evidence="8">
    <location>
        <position position="335"/>
    </location>
    <ligand>
        <name>Zn(2+)</name>
        <dbReference type="ChEBI" id="CHEBI:29105"/>
        <note>catalytic</note>
    </ligand>
</feature>
<dbReference type="InterPro" id="IPR032456">
    <property type="entry name" value="Peptidase_M48_N"/>
</dbReference>
<dbReference type="Proteomes" id="UP000308267">
    <property type="component" value="Unassembled WGS sequence"/>
</dbReference>
<keyword evidence="2 8" id="KW-0479">Metal-binding</keyword>
<comment type="catalytic activity">
    <reaction evidence="6 9">
        <text>Hydrolyzes the peptide bond -P2-(S-farnesyl or geranylgeranyl)C-P1'-P2'-P3'-COOH where P1' and P2' are amino acids with aliphatic side chains and P3' is any C-terminal residue.</text>
        <dbReference type="EC" id="3.4.24.84"/>
    </reaction>
</comment>
<keyword evidence="3 9" id="KW-0378">Hydrolase</keyword>
<dbReference type="STRING" id="147828.A0A4S2LB97"/>
<comment type="similarity">
    <text evidence="9">Belongs to the peptidase M48A family.</text>
</comment>
<dbReference type="Pfam" id="PF16491">
    <property type="entry name" value="Peptidase_M48_N"/>
    <property type="match status" value="1"/>
</dbReference>
<keyword evidence="9" id="KW-0812">Transmembrane</keyword>
<evidence type="ECO:0000256" key="1">
    <source>
        <dbReference type="ARBA" id="ARBA00022670"/>
    </source>
</evidence>
<keyword evidence="13" id="KW-1185">Reference proteome</keyword>
<comment type="function">
    <text evidence="9">Proteolytically removes the C-terminal three residues of farnesylated proteins.</text>
</comment>
<accession>A0A4S2LB97</accession>
<evidence type="ECO:0000259" key="11">
    <source>
        <dbReference type="Pfam" id="PF16491"/>
    </source>
</evidence>
<feature type="active site" evidence="7">
    <location>
        <position position="332"/>
    </location>
</feature>
<evidence type="ECO:0000259" key="10">
    <source>
        <dbReference type="Pfam" id="PF01435"/>
    </source>
</evidence>
<dbReference type="GO" id="GO:0005789">
    <property type="term" value="C:endoplasmic reticulum membrane"/>
    <property type="evidence" value="ECO:0007669"/>
    <property type="project" value="UniProtKB-SubCell"/>
</dbReference>
<evidence type="ECO:0000256" key="5">
    <source>
        <dbReference type="ARBA" id="ARBA00023049"/>
    </source>
</evidence>
<dbReference type="InterPro" id="IPR027057">
    <property type="entry name" value="CAXX_Prtase_1"/>
</dbReference>
<keyword evidence="5 9" id="KW-0482">Metalloprotease</keyword>
<feature type="transmembrane region" description="Helical" evidence="9">
    <location>
        <begin position="12"/>
        <end position="30"/>
    </location>
</feature>
<feature type="transmembrane region" description="Helical" evidence="9">
    <location>
        <begin position="380"/>
        <end position="406"/>
    </location>
</feature>
<dbReference type="Gene3D" id="3.30.2010.10">
    <property type="entry name" value="Metalloproteases ('zincins'), catalytic domain"/>
    <property type="match status" value="1"/>
</dbReference>
<evidence type="ECO:0000313" key="12">
    <source>
        <dbReference type="EMBL" id="TGZ60423.1"/>
    </source>
</evidence>
<dbReference type="Pfam" id="PF01435">
    <property type="entry name" value="Peptidase_M48"/>
    <property type="match status" value="1"/>
</dbReference>
<dbReference type="InterPro" id="IPR001915">
    <property type="entry name" value="Peptidase_M48"/>
</dbReference>
<comment type="subcellular location">
    <subcellularLocation>
        <location evidence="9">Endoplasmic reticulum membrane</location>
        <topology evidence="9">Multi-pass membrane protein</topology>
    </subcellularLocation>
</comment>
<dbReference type="GO" id="GO:0004222">
    <property type="term" value="F:metalloendopeptidase activity"/>
    <property type="evidence" value="ECO:0007669"/>
    <property type="project" value="UniProtKB-UniRule"/>
</dbReference>
<reference evidence="12 13" key="1">
    <citation type="journal article" date="2019" name="BMC Genomics">
        <title>New insights from Opisthorchis felineus genome: update on genomics of the epidemiologically important liver flukes.</title>
        <authorList>
            <person name="Ershov N.I."/>
            <person name="Mordvinov V.A."/>
            <person name="Prokhortchouk E.B."/>
            <person name="Pakharukova M.Y."/>
            <person name="Gunbin K.V."/>
            <person name="Ustyantsev K."/>
            <person name="Genaev M.A."/>
            <person name="Blinov A.G."/>
            <person name="Mazur A."/>
            <person name="Boulygina E."/>
            <person name="Tsygankova S."/>
            <person name="Khrameeva E."/>
            <person name="Chekanov N."/>
            <person name="Fan G."/>
            <person name="Xiao A."/>
            <person name="Zhang H."/>
            <person name="Xu X."/>
            <person name="Yang H."/>
            <person name="Solovyev V."/>
            <person name="Lee S.M."/>
            <person name="Liu X."/>
            <person name="Afonnikov D.A."/>
            <person name="Skryabin K.G."/>
        </authorList>
    </citation>
    <scope>NUCLEOTIDE SEQUENCE [LARGE SCALE GENOMIC DNA]</scope>
    <source>
        <strain evidence="12">AK-0245</strain>
        <tissue evidence="12">Whole organism</tissue>
    </source>
</reference>
<evidence type="ECO:0000256" key="7">
    <source>
        <dbReference type="PIRSR" id="PIRSR627057-1"/>
    </source>
</evidence>
<evidence type="ECO:0000256" key="3">
    <source>
        <dbReference type="ARBA" id="ARBA00022801"/>
    </source>
</evidence>
<name>A0A4S2LB97_OPIFE</name>
<keyword evidence="1 9" id="KW-0645">Protease</keyword>
<dbReference type="EMBL" id="SJOL01008389">
    <property type="protein sequence ID" value="TGZ60423.1"/>
    <property type="molecule type" value="Genomic_DNA"/>
</dbReference>